<accession>A0A510Y6K6</accession>
<reference evidence="1 2" key="1">
    <citation type="submission" date="2019-07" db="EMBL/GenBank/DDBJ databases">
        <title>Whole genome shotgun sequence of Marinococcus halophilus NBRC 102359.</title>
        <authorList>
            <person name="Hosoyama A."/>
            <person name="Uohara A."/>
            <person name="Ohji S."/>
            <person name="Ichikawa N."/>
        </authorList>
    </citation>
    <scope>NUCLEOTIDE SEQUENCE [LARGE SCALE GENOMIC DNA]</scope>
    <source>
        <strain evidence="1 2">NBRC 102359</strain>
    </source>
</reference>
<proteinExistence type="predicted"/>
<dbReference type="AlphaFoldDB" id="A0A510Y6K6"/>
<keyword evidence="2" id="KW-1185">Reference proteome</keyword>
<protein>
    <submittedName>
        <fullName evidence="1">Uncharacterized protein</fullName>
    </submittedName>
</protein>
<evidence type="ECO:0000313" key="1">
    <source>
        <dbReference type="EMBL" id="GEK58341.1"/>
    </source>
</evidence>
<dbReference type="STRING" id="1371.GCA_900166605_02738"/>
<dbReference type="EMBL" id="BJUN01000005">
    <property type="protein sequence ID" value="GEK58341.1"/>
    <property type="molecule type" value="Genomic_DNA"/>
</dbReference>
<gene>
    <name evidence="1" type="ORF">MHA01_12460</name>
</gene>
<dbReference type="Proteomes" id="UP000321051">
    <property type="component" value="Unassembled WGS sequence"/>
</dbReference>
<sequence length="109" mass="12551">MHMQKHHYENVGESTTAAGEEEYIRFVYIFSEPGRREEVLYIGTKEHVRKHARVGLLNIDLELADAVTVGNRTFKIVGIERVAPFETVQRTYRGGMVTYYFSEAELPLS</sequence>
<comment type="caution">
    <text evidence="1">The sequence shown here is derived from an EMBL/GenBank/DDBJ whole genome shotgun (WGS) entry which is preliminary data.</text>
</comment>
<name>A0A510Y6K6_MARHA</name>
<evidence type="ECO:0000313" key="2">
    <source>
        <dbReference type="Proteomes" id="UP000321051"/>
    </source>
</evidence>
<organism evidence="1 2">
    <name type="scientific">Marinococcus halophilus</name>
    <dbReference type="NCBI Taxonomy" id="1371"/>
    <lineage>
        <taxon>Bacteria</taxon>
        <taxon>Bacillati</taxon>
        <taxon>Bacillota</taxon>
        <taxon>Bacilli</taxon>
        <taxon>Bacillales</taxon>
        <taxon>Bacillaceae</taxon>
        <taxon>Marinococcus</taxon>
    </lineage>
</organism>